<proteinExistence type="predicted"/>
<dbReference type="Proteomes" id="UP000271227">
    <property type="component" value="Unassembled WGS sequence"/>
</dbReference>
<dbReference type="Gene3D" id="3.90.79.10">
    <property type="entry name" value="Nucleoside Triphosphate Pyrophosphohydrolase"/>
    <property type="match status" value="1"/>
</dbReference>
<dbReference type="EMBL" id="REFR01000011">
    <property type="protein sequence ID" value="RMB08050.1"/>
    <property type="molecule type" value="Genomic_DNA"/>
</dbReference>
<dbReference type="AlphaFoldDB" id="A0A3M0CHS2"/>
<gene>
    <name evidence="3" type="ORF">BXY39_2146</name>
</gene>
<protein>
    <submittedName>
        <fullName evidence="3">Mutator protein MutT</fullName>
    </submittedName>
</protein>
<keyword evidence="1" id="KW-0378">Hydrolase</keyword>
<dbReference type="Pfam" id="PF00293">
    <property type="entry name" value="NUDIX"/>
    <property type="match status" value="1"/>
</dbReference>
<dbReference type="InterPro" id="IPR015797">
    <property type="entry name" value="NUDIX_hydrolase-like_dom_sf"/>
</dbReference>
<dbReference type="InterPro" id="IPR020476">
    <property type="entry name" value="Nudix_hydrolase"/>
</dbReference>
<dbReference type="PANTHER" id="PTHR43736">
    <property type="entry name" value="ADP-RIBOSE PYROPHOSPHATASE"/>
    <property type="match status" value="1"/>
</dbReference>
<evidence type="ECO:0000313" key="4">
    <source>
        <dbReference type="Proteomes" id="UP000271227"/>
    </source>
</evidence>
<feature type="domain" description="Nudix hydrolase" evidence="2">
    <location>
        <begin position="18"/>
        <end position="152"/>
    </location>
</feature>
<dbReference type="CDD" id="cd04673">
    <property type="entry name" value="NUDIX_ADPRase"/>
    <property type="match status" value="1"/>
</dbReference>
<dbReference type="PRINTS" id="PR00502">
    <property type="entry name" value="NUDIXFAMILY"/>
</dbReference>
<dbReference type="InParanoid" id="A0A3M0CHS2"/>
<evidence type="ECO:0000259" key="2">
    <source>
        <dbReference type="PROSITE" id="PS51462"/>
    </source>
</evidence>
<name>A0A3M0CHS2_9PROT</name>
<evidence type="ECO:0000256" key="1">
    <source>
        <dbReference type="ARBA" id="ARBA00022801"/>
    </source>
</evidence>
<organism evidence="3 4">
    <name type="scientific">Eilatimonas milleporae</name>
    <dbReference type="NCBI Taxonomy" id="911205"/>
    <lineage>
        <taxon>Bacteria</taxon>
        <taxon>Pseudomonadati</taxon>
        <taxon>Pseudomonadota</taxon>
        <taxon>Alphaproteobacteria</taxon>
        <taxon>Kordiimonadales</taxon>
        <taxon>Kordiimonadaceae</taxon>
        <taxon>Eilatimonas</taxon>
    </lineage>
</organism>
<keyword evidence="4" id="KW-1185">Reference proteome</keyword>
<sequence>MEQRGETQDMTPSREDTGRRPIVAAIAVVIQGGRVLLVRRANPPDAGRWGFPGGKIEAGETIEQAAVRELFEETAIRAEARHVFTAVDAFDRSGTGALRRHFVLVAVLCDWLSGVPAAGDDALEARWFNLDALDDADLALSLDVAMVARQAAAIVMRAP</sequence>
<accession>A0A3M0CHS2</accession>
<dbReference type="GO" id="GO:0016787">
    <property type="term" value="F:hydrolase activity"/>
    <property type="evidence" value="ECO:0007669"/>
    <property type="project" value="UniProtKB-KW"/>
</dbReference>
<reference evidence="3 4" key="1">
    <citation type="submission" date="2018-10" db="EMBL/GenBank/DDBJ databases">
        <title>Genomic Encyclopedia of Archaeal and Bacterial Type Strains, Phase II (KMG-II): from individual species to whole genera.</title>
        <authorList>
            <person name="Goeker M."/>
        </authorList>
    </citation>
    <scope>NUCLEOTIDE SEQUENCE [LARGE SCALE GENOMIC DNA]</scope>
    <source>
        <strain evidence="3 4">DSM 25217</strain>
    </source>
</reference>
<dbReference type="PANTHER" id="PTHR43736:SF1">
    <property type="entry name" value="DIHYDRONEOPTERIN TRIPHOSPHATE DIPHOSPHATASE"/>
    <property type="match status" value="1"/>
</dbReference>
<dbReference type="RefSeq" id="WP_211332195.1">
    <property type="nucleotide sequence ID" value="NZ_REFR01000011.1"/>
</dbReference>
<comment type="caution">
    <text evidence="3">The sequence shown here is derived from an EMBL/GenBank/DDBJ whole genome shotgun (WGS) entry which is preliminary data.</text>
</comment>
<evidence type="ECO:0000313" key="3">
    <source>
        <dbReference type="EMBL" id="RMB08050.1"/>
    </source>
</evidence>
<dbReference type="PROSITE" id="PS51462">
    <property type="entry name" value="NUDIX"/>
    <property type="match status" value="1"/>
</dbReference>
<dbReference type="SUPFAM" id="SSF55811">
    <property type="entry name" value="Nudix"/>
    <property type="match status" value="1"/>
</dbReference>
<dbReference type="InterPro" id="IPR000086">
    <property type="entry name" value="NUDIX_hydrolase_dom"/>
</dbReference>